<dbReference type="EC" id="3.5.4.26" evidence="13"/>
<evidence type="ECO:0000256" key="8">
    <source>
        <dbReference type="ARBA" id="ARBA00022801"/>
    </source>
</evidence>
<dbReference type="RefSeq" id="WP_015003542.1">
    <property type="nucleotide sequence ID" value="NZ_CADILN010000003.1"/>
</dbReference>
<evidence type="ECO:0000256" key="6">
    <source>
        <dbReference type="ARBA" id="ARBA00022619"/>
    </source>
</evidence>
<evidence type="ECO:0000256" key="5">
    <source>
        <dbReference type="ARBA" id="ARBA00007417"/>
    </source>
</evidence>
<comment type="pathway">
    <text evidence="2 13">Cofactor biosynthesis; riboflavin biosynthesis; 5-amino-6-(D-ribitylamino)uracil from GTP: step 2/4.</text>
</comment>
<keyword evidence="11 13" id="KW-0560">Oxidoreductase</keyword>
<dbReference type="GO" id="GO:0050661">
    <property type="term" value="F:NADP binding"/>
    <property type="evidence" value="ECO:0007669"/>
    <property type="project" value="InterPro"/>
</dbReference>
<evidence type="ECO:0000256" key="10">
    <source>
        <dbReference type="ARBA" id="ARBA00022857"/>
    </source>
</evidence>
<dbReference type="Gene3D" id="3.40.430.10">
    <property type="entry name" value="Dihydrofolate Reductase, subunit A"/>
    <property type="match status" value="1"/>
</dbReference>
<dbReference type="SUPFAM" id="SSF53597">
    <property type="entry name" value="Dihydrofolate reductase-like"/>
    <property type="match status" value="1"/>
</dbReference>
<reference evidence="19 21" key="2">
    <citation type="submission" date="2024-07" db="EMBL/GenBank/DDBJ databases">
        <title>A survey of Mimosa microsymbionts across Brazilian biomes reveals a high diversity of Paraburkholderia nodulating endemic species, but also that Cupriavidus is common as a symbiont of widespread species.</title>
        <authorList>
            <person name="Rouws L."/>
            <person name="Barauna A."/>
            <person name="Beukes C."/>
            <person name="Rouws J.R.C."/>
            <person name="De Faria S.M."/>
            <person name="Gross E."/>
            <person name="Bueno Dos Reis Junior F."/>
            <person name="Simon M.F."/>
            <person name="Maluk M."/>
            <person name="Odee D.W."/>
            <person name="Kenicer G."/>
            <person name="Young J.P.W."/>
            <person name="Reis V.M."/>
            <person name="Zilli J."/>
            <person name="James E.K."/>
        </authorList>
    </citation>
    <scope>NUCLEOTIDE SEQUENCE [LARGE SCALE GENOMIC DNA]</scope>
    <source>
        <strain evidence="19 21">BR14375</strain>
    </source>
</reference>
<dbReference type="EMBL" id="CADILN010000003">
    <property type="protein sequence ID" value="CAB4049165.1"/>
    <property type="molecule type" value="Genomic_DNA"/>
</dbReference>
<feature type="binding site" evidence="15">
    <location>
        <position position="174"/>
    </location>
    <ligand>
        <name>substrate</name>
    </ligand>
</feature>
<evidence type="ECO:0000256" key="3">
    <source>
        <dbReference type="ARBA" id="ARBA00004910"/>
    </source>
</evidence>
<feature type="domain" description="CMP/dCMP-type deaminase" evidence="17">
    <location>
        <begin position="4"/>
        <end position="129"/>
    </location>
</feature>
<dbReference type="AlphaFoldDB" id="A0A6J5K851"/>
<dbReference type="Pfam" id="PF00383">
    <property type="entry name" value="dCMP_cyt_deam_1"/>
    <property type="match status" value="1"/>
</dbReference>
<dbReference type="InterPro" id="IPR002734">
    <property type="entry name" value="RibDG_C"/>
</dbReference>
<evidence type="ECO:0000256" key="14">
    <source>
        <dbReference type="PIRSR" id="PIRSR006769-1"/>
    </source>
</evidence>
<proteinExistence type="inferred from homology"/>
<dbReference type="GO" id="GO:0008835">
    <property type="term" value="F:diaminohydroxyphosphoribosylaminopyrimidine deaminase activity"/>
    <property type="evidence" value="ECO:0007669"/>
    <property type="project" value="UniProtKB-EC"/>
</dbReference>
<dbReference type="Gene3D" id="3.40.140.10">
    <property type="entry name" value="Cytidine Deaminase, domain 2"/>
    <property type="match status" value="1"/>
</dbReference>
<evidence type="ECO:0000256" key="9">
    <source>
        <dbReference type="ARBA" id="ARBA00022833"/>
    </source>
</evidence>
<evidence type="ECO:0000313" key="18">
    <source>
        <dbReference type="EMBL" id="CAB4049165.1"/>
    </source>
</evidence>
<dbReference type="GO" id="GO:0008270">
    <property type="term" value="F:zinc ion binding"/>
    <property type="evidence" value="ECO:0007669"/>
    <property type="project" value="InterPro"/>
</dbReference>
<evidence type="ECO:0000256" key="11">
    <source>
        <dbReference type="ARBA" id="ARBA00023002"/>
    </source>
</evidence>
<dbReference type="SUPFAM" id="SSF53927">
    <property type="entry name" value="Cytidine deaminase-like"/>
    <property type="match status" value="1"/>
</dbReference>
<keyword evidence="7 13" id="KW-0479">Metal-binding</keyword>
<feature type="binding site" evidence="15">
    <location>
        <position position="228"/>
    </location>
    <ligand>
        <name>NADP(+)</name>
        <dbReference type="ChEBI" id="CHEBI:58349"/>
    </ligand>
</feature>
<dbReference type="PROSITE" id="PS00903">
    <property type="entry name" value="CYT_DCMP_DEAMINASES_1"/>
    <property type="match status" value="1"/>
</dbReference>
<dbReference type="EMBL" id="JBFPKE010000003">
    <property type="protein sequence ID" value="MEX3751071.1"/>
    <property type="molecule type" value="Genomic_DNA"/>
</dbReference>
<feature type="binding site" evidence="15">
    <location>
        <position position="202"/>
    </location>
    <ligand>
        <name>NADP(+)</name>
        <dbReference type="ChEBI" id="CHEBI:58349"/>
    </ligand>
</feature>
<comment type="function">
    <text evidence="1 13">Converts 2,5-diamino-6-(ribosylamino)-4(3h)-pyrimidinone 5'-phosphate into 5-amino-6-(ribosylamino)-2,4(1h,3h)-pyrimidinedione 5'-phosphate.</text>
</comment>
<feature type="binding site" evidence="16">
    <location>
        <position position="81"/>
    </location>
    <ligand>
        <name>Zn(2+)</name>
        <dbReference type="ChEBI" id="CHEBI:29105"/>
        <note>catalytic</note>
    </ligand>
</feature>
<keyword evidence="6 13" id="KW-0686">Riboflavin biosynthesis</keyword>
<comment type="pathway">
    <text evidence="3 13">Cofactor biosynthesis; riboflavin biosynthesis; 5-amino-6-(D-ribitylamino)uracil from GTP: step 3/4.</text>
</comment>
<comment type="similarity">
    <text evidence="4 13">In the N-terminal section; belongs to the cytidine and deoxycytidylate deaminase family.</text>
</comment>
<keyword evidence="12" id="KW-0511">Multifunctional enzyme</keyword>
<dbReference type="PROSITE" id="PS51747">
    <property type="entry name" value="CYT_DCMP_DEAMINASES_2"/>
    <property type="match status" value="1"/>
</dbReference>
<feature type="binding site" evidence="16">
    <location>
        <position position="90"/>
    </location>
    <ligand>
        <name>Zn(2+)</name>
        <dbReference type="ChEBI" id="CHEBI:29105"/>
        <note>catalytic</note>
    </ligand>
</feature>
<feature type="binding site" evidence="15">
    <location>
        <position position="176"/>
    </location>
    <ligand>
        <name>NADP(+)</name>
        <dbReference type="ChEBI" id="CHEBI:58349"/>
    </ligand>
</feature>
<evidence type="ECO:0000256" key="15">
    <source>
        <dbReference type="PIRSR" id="PIRSR006769-2"/>
    </source>
</evidence>
<dbReference type="PIRSF" id="PIRSF006769">
    <property type="entry name" value="RibD"/>
    <property type="match status" value="1"/>
</dbReference>
<feature type="binding site" evidence="16">
    <location>
        <position position="53"/>
    </location>
    <ligand>
        <name>Zn(2+)</name>
        <dbReference type="ChEBI" id="CHEBI:29105"/>
        <note>catalytic</note>
    </ligand>
</feature>
<dbReference type="UniPathway" id="UPA00275">
    <property type="reaction ID" value="UER00401"/>
</dbReference>
<evidence type="ECO:0000313" key="19">
    <source>
        <dbReference type="EMBL" id="MEX3751071.1"/>
    </source>
</evidence>
<dbReference type="EC" id="1.1.1.193" evidence="13"/>
<comment type="catalytic activity">
    <reaction evidence="13">
        <text>2,5-diamino-6-hydroxy-4-(5-phosphoribosylamino)-pyrimidine + H2O + H(+) = 5-amino-6-(5-phospho-D-ribosylamino)uracil + NH4(+)</text>
        <dbReference type="Rhea" id="RHEA:21868"/>
        <dbReference type="ChEBI" id="CHEBI:15377"/>
        <dbReference type="ChEBI" id="CHEBI:15378"/>
        <dbReference type="ChEBI" id="CHEBI:28938"/>
        <dbReference type="ChEBI" id="CHEBI:58453"/>
        <dbReference type="ChEBI" id="CHEBI:58614"/>
        <dbReference type="EC" id="3.5.4.26"/>
    </reaction>
</comment>
<dbReference type="Proteomes" id="UP000494102">
    <property type="component" value="Unassembled WGS sequence"/>
</dbReference>
<dbReference type="PANTHER" id="PTHR38011:SF7">
    <property type="entry name" value="2,5-DIAMINO-6-RIBOSYLAMINO-4(3H)-PYRIMIDINONE 5'-PHOSPHATE REDUCTASE"/>
    <property type="match status" value="1"/>
</dbReference>
<dbReference type="NCBIfam" id="TIGR00326">
    <property type="entry name" value="eubact_ribD"/>
    <property type="match status" value="1"/>
</dbReference>
<feature type="binding site" evidence="15">
    <location>
        <position position="190"/>
    </location>
    <ligand>
        <name>substrate</name>
    </ligand>
</feature>
<dbReference type="InterPro" id="IPR016192">
    <property type="entry name" value="APOBEC/CMP_deaminase_Zn-bd"/>
</dbReference>
<dbReference type="InterPro" id="IPR002125">
    <property type="entry name" value="CMP_dCMP_dom"/>
</dbReference>
<evidence type="ECO:0000256" key="2">
    <source>
        <dbReference type="ARBA" id="ARBA00004882"/>
    </source>
</evidence>
<feature type="active site" description="Proton donor" evidence="14">
    <location>
        <position position="55"/>
    </location>
</feature>
<dbReference type="Proteomes" id="UP001558535">
    <property type="component" value="Unassembled WGS sequence"/>
</dbReference>
<organism evidence="18 20">
    <name type="scientific">Paraburkholderia phenoliruptrix</name>
    <dbReference type="NCBI Taxonomy" id="252970"/>
    <lineage>
        <taxon>Bacteria</taxon>
        <taxon>Pseudomonadati</taxon>
        <taxon>Pseudomonadota</taxon>
        <taxon>Betaproteobacteria</taxon>
        <taxon>Burkholderiales</taxon>
        <taxon>Burkholderiaceae</taxon>
        <taxon>Paraburkholderia</taxon>
    </lineage>
</organism>
<dbReference type="PANTHER" id="PTHR38011">
    <property type="entry name" value="DIHYDROFOLATE REDUCTASE FAMILY PROTEIN (AFU_ORTHOLOGUE AFUA_8G06820)"/>
    <property type="match status" value="1"/>
</dbReference>
<comment type="cofactor">
    <cofactor evidence="13 16">
        <name>Zn(2+)</name>
        <dbReference type="ChEBI" id="CHEBI:29105"/>
    </cofactor>
    <text evidence="13 16">Binds 1 zinc ion.</text>
</comment>
<dbReference type="InterPro" id="IPR016193">
    <property type="entry name" value="Cytidine_deaminase-like"/>
</dbReference>
<dbReference type="InterPro" id="IPR004794">
    <property type="entry name" value="Eubact_RibD"/>
</dbReference>
<feature type="binding site" evidence="15">
    <location>
        <begin position="301"/>
        <end position="307"/>
    </location>
    <ligand>
        <name>NADP(+)</name>
        <dbReference type="ChEBI" id="CHEBI:58349"/>
    </ligand>
</feature>
<dbReference type="InterPro" id="IPR050765">
    <property type="entry name" value="Riboflavin_Biosynth_HTPR"/>
</dbReference>
<keyword evidence="21" id="KW-1185">Reference proteome</keyword>
<dbReference type="InterPro" id="IPR024072">
    <property type="entry name" value="DHFR-like_dom_sf"/>
</dbReference>
<comment type="similarity">
    <text evidence="5 13">In the C-terminal section; belongs to the HTP reductase family.</text>
</comment>
<keyword evidence="10 13" id="KW-0521">NADP</keyword>
<sequence length="385" mass="41446">MFSQTDFVHMERALALAKRGMYTTDPNPRVGCVIVQNGEVIGEGFTQPAGQDHAEIRAMKDARSRGHDLRGATVYVTLEPCSHFGRTPPCANALIEAQVARVVAAMEDPNPQVSGRGLAMLRDAGIEVRCGLLANEAQELNIGFVSRMTRGRPWVRMKVAASLDGRTGLPSGVSQWITGEAARADGHAWRARASAILTGIGTVREDDPRMTVRAVDTSRQPQRVLIDSQLEVSPQAQILAGAPTLIFCGNLDERHSERVQALRNRGAEIVEMANAAGKVDLPAMLKVLGERQVNELHVEAGYKLNGSLLREGCVDELLVYLAPSLLGNDSMSMFNLSAPATLEGRVKLAFHNVERIGDDLRILARFVPTGGAAPGSDAASLPVSF</sequence>
<dbReference type="NCBIfam" id="TIGR00227">
    <property type="entry name" value="ribD_Cterm"/>
    <property type="match status" value="1"/>
</dbReference>
<evidence type="ECO:0000256" key="4">
    <source>
        <dbReference type="ARBA" id="ARBA00005259"/>
    </source>
</evidence>
<keyword evidence="9 13" id="KW-0862">Zinc</keyword>
<feature type="binding site" evidence="15">
    <location>
        <position position="206"/>
    </location>
    <ligand>
        <name>substrate</name>
    </ligand>
</feature>
<dbReference type="InterPro" id="IPR011549">
    <property type="entry name" value="RibD_C"/>
</dbReference>
<dbReference type="Pfam" id="PF01872">
    <property type="entry name" value="RibD_C"/>
    <property type="match status" value="1"/>
</dbReference>
<dbReference type="GO" id="GO:0008703">
    <property type="term" value="F:5-amino-6-(5-phosphoribosylamino)uracil reductase activity"/>
    <property type="evidence" value="ECO:0007669"/>
    <property type="project" value="UniProtKB-EC"/>
</dbReference>
<evidence type="ECO:0000256" key="1">
    <source>
        <dbReference type="ARBA" id="ARBA00002151"/>
    </source>
</evidence>
<name>A0A6J5K851_9BURK</name>
<feature type="binding site" evidence="15">
    <location>
        <position position="160"/>
    </location>
    <ligand>
        <name>NADP(+)</name>
        <dbReference type="ChEBI" id="CHEBI:58349"/>
    </ligand>
</feature>
<evidence type="ECO:0000256" key="7">
    <source>
        <dbReference type="ARBA" id="ARBA00022723"/>
    </source>
</evidence>
<evidence type="ECO:0000313" key="20">
    <source>
        <dbReference type="Proteomes" id="UP000494102"/>
    </source>
</evidence>
<evidence type="ECO:0000313" key="21">
    <source>
        <dbReference type="Proteomes" id="UP001558535"/>
    </source>
</evidence>
<evidence type="ECO:0000259" key="17">
    <source>
        <dbReference type="PROSITE" id="PS51747"/>
    </source>
</evidence>
<dbReference type="CDD" id="cd01284">
    <property type="entry name" value="Riboflavin_deaminase-reductase"/>
    <property type="match status" value="1"/>
</dbReference>
<gene>
    <name evidence="18" type="primary">ribD</name>
    <name evidence="19" type="ORF">AB3X84_13800</name>
    <name evidence="18" type="ORF">LMG9964_02821</name>
</gene>
<keyword evidence="8 13" id="KW-0378">Hydrolase</keyword>
<protein>
    <recommendedName>
        <fullName evidence="13">Riboflavin biosynthesis protein RibD</fullName>
    </recommendedName>
    <domain>
        <recommendedName>
            <fullName evidence="13">Diaminohydroxyphosphoribosylaminopyrimidine deaminase</fullName>
            <shortName evidence="13">DRAP deaminase</shortName>
            <ecNumber evidence="13">3.5.4.26</ecNumber>
        </recommendedName>
        <alternativeName>
            <fullName evidence="13">Riboflavin-specific deaminase</fullName>
        </alternativeName>
    </domain>
    <domain>
        <recommendedName>
            <fullName evidence="13">5-amino-6-(5-phosphoribosylamino)uracil reductase</fullName>
            <ecNumber evidence="13">1.1.1.193</ecNumber>
        </recommendedName>
        <alternativeName>
            <fullName evidence="13">HTP reductase</fullName>
        </alternativeName>
    </domain>
</protein>
<dbReference type="GeneID" id="27798079"/>
<feature type="binding site" evidence="15">
    <location>
        <position position="213"/>
    </location>
    <ligand>
        <name>substrate</name>
    </ligand>
</feature>
<feature type="binding site" evidence="15">
    <location>
        <position position="299"/>
    </location>
    <ligand>
        <name>substrate</name>
    </ligand>
</feature>
<evidence type="ECO:0000256" key="13">
    <source>
        <dbReference type="PIRNR" id="PIRNR006769"/>
    </source>
</evidence>
<dbReference type="GO" id="GO:0009231">
    <property type="term" value="P:riboflavin biosynthetic process"/>
    <property type="evidence" value="ECO:0007669"/>
    <property type="project" value="UniProtKB-UniPathway"/>
</dbReference>
<reference evidence="18 20" key="1">
    <citation type="submission" date="2020-04" db="EMBL/GenBank/DDBJ databases">
        <authorList>
            <person name="De Canck E."/>
        </authorList>
    </citation>
    <scope>NUCLEOTIDE SEQUENCE [LARGE SCALE GENOMIC DNA]</scope>
    <source>
        <strain evidence="18 20">LMG 9964</strain>
    </source>
</reference>
<evidence type="ECO:0000256" key="16">
    <source>
        <dbReference type="PIRSR" id="PIRSR006769-3"/>
    </source>
</evidence>
<evidence type="ECO:0000256" key="12">
    <source>
        <dbReference type="ARBA" id="ARBA00023268"/>
    </source>
</evidence>
<dbReference type="FunFam" id="3.40.140.10:FF:000025">
    <property type="entry name" value="Riboflavin biosynthesis protein RibD"/>
    <property type="match status" value="1"/>
</dbReference>
<accession>A0A6J5K851</accession>
<comment type="catalytic activity">
    <reaction evidence="13">
        <text>5-amino-6-(5-phospho-D-ribitylamino)uracil + NADP(+) = 5-amino-6-(5-phospho-D-ribosylamino)uracil + NADPH + H(+)</text>
        <dbReference type="Rhea" id="RHEA:17845"/>
        <dbReference type="ChEBI" id="CHEBI:15378"/>
        <dbReference type="ChEBI" id="CHEBI:57783"/>
        <dbReference type="ChEBI" id="CHEBI:58349"/>
        <dbReference type="ChEBI" id="CHEBI:58421"/>
        <dbReference type="ChEBI" id="CHEBI:58453"/>
        <dbReference type="EC" id="1.1.1.193"/>
    </reaction>
</comment>